<organism evidence="1 2">
    <name type="scientific">Croceitalea dokdonensis DOKDO 023</name>
    <dbReference type="NCBI Taxonomy" id="1300341"/>
    <lineage>
        <taxon>Bacteria</taxon>
        <taxon>Pseudomonadati</taxon>
        <taxon>Bacteroidota</taxon>
        <taxon>Flavobacteriia</taxon>
        <taxon>Flavobacteriales</taxon>
        <taxon>Flavobacteriaceae</taxon>
        <taxon>Croceitalea</taxon>
    </lineage>
</organism>
<reference evidence="1 2" key="1">
    <citation type="submission" date="2015-09" db="EMBL/GenBank/DDBJ databases">
        <title>Genome sequence of the marine flavobacterium Croceitalea dokdonensis DOKDO 023 that contains proton- and sodium-pumping rhodopsins.</title>
        <authorList>
            <person name="Kwon S.-K."/>
            <person name="Lee H.K."/>
            <person name="Kwak M.-J."/>
            <person name="Kim J.F."/>
        </authorList>
    </citation>
    <scope>NUCLEOTIDE SEQUENCE [LARGE SCALE GENOMIC DNA]</scope>
    <source>
        <strain evidence="1 2">DOKDO 023</strain>
    </source>
</reference>
<evidence type="ECO:0000313" key="2">
    <source>
        <dbReference type="Proteomes" id="UP000050280"/>
    </source>
</evidence>
<sequence>MNPDSKKIKILMLILLCFSLEGKTQCYKDFFGYWKTDSGKFIKLIEHDSDRNIKGETVIGDKNNHFKGVHFYEDKIFKIQNHEYHYDEKAKKNNSTKRAFNFKVLTVNKQMMRIRPISKDMKKLFGLNDINLWNEYYIPFGNFELDSIFYRRSHLPYEIQIDRNGMMKMAEDLSYKNNKKRYYSGELSFNQLDELKRLIIKSQITSMSVCELENYCSDCYPLRLKIFHNSKLSYYKVGMMHDNAAPLIRYLKKIILETKWKKVKRKKTAANKG</sequence>
<dbReference type="AlphaFoldDB" id="A0A0N8H3G3"/>
<evidence type="ECO:0000313" key="1">
    <source>
        <dbReference type="EMBL" id="KPM30492.1"/>
    </source>
</evidence>
<name>A0A0N8H3G3_9FLAO</name>
<dbReference type="EMBL" id="LDJX01000008">
    <property type="protein sequence ID" value="KPM30492.1"/>
    <property type="molecule type" value="Genomic_DNA"/>
</dbReference>
<dbReference type="STRING" id="1300341.I595_3313"/>
<comment type="caution">
    <text evidence="1">The sequence shown here is derived from an EMBL/GenBank/DDBJ whole genome shotgun (WGS) entry which is preliminary data.</text>
</comment>
<dbReference type="Proteomes" id="UP000050280">
    <property type="component" value="Unassembled WGS sequence"/>
</dbReference>
<protein>
    <submittedName>
        <fullName evidence="1">Uncharacterized protein</fullName>
    </submittedName>
</protein>
<accession>A0A0N8H3G3</accession>
<gene>
    <name evidence="1" type="ORF">I595_3313</name>
</gene>
<dbReference type="RefSeq" id="WP_054560290.1">
    <property type="nucleotide sequence ID" value="NZ_LDJX01000008.1"/>
</dbReference>
<keyword evidence="2" id="KW-1185">Reference proteome</keyword>
<proteinExistence type="predicted"/>